<dbReference type="AlphaFoldDB" id="A0A222VL96"/>
<gene>
    <name evidence="1" type="ORF">SAMN05421630_102321</name>
</gene>
<dbReference type="STRING" id="530584.SAMN05421630_102321"/>
<dbReference type="RefSeq" id="WP_091799844.1">
    <property type="nucleotide sequence ID" value="NZ_CP016353.1"/>
</dbReference>
<protein>
    <submittedName>
        <fullName evidence="1">Uncharacterized protein</fullName>
    </submittedName>
</protein>
<dbReference type="Proteomes" id="UP000199494">
    <property type="component" value="Unassembled WGS sequence"/>
</dbReference>
<proteinExistence type="predicted"/>
<accession>A0A222VL96</accession>
<dbReference type="EMBL" id="FMZE01000002">
    <property type="protein sequence ID" value="SDC49603.1"/>
    <property type="molecule type" value="Genomic_DNA"/>
</dbReference>
<evidence type="ECO:0000313" key="2">
    <source>
        <dbReference type="Proteomes" id="UP000199494"/>
    </source>
</evidence>
<sequence>MRTMGRTAMARLLAGITVIAAIFLAAPAASAQQAVTVTNGGSYSAGLSPGPATLTVNGVVFVECAFSPMSLSVSSGGFTTPADIGDVSLTLTSCLAGSNPVTVTGSVGDIVVTGYNSGTQISTMYLGPVDLHYSALGCDFDVAGHATFSYDNLGGLDFSPGGPLPPGIAPLHVGAGATCLGLVNAGDPVGFTAAYQISGPPFPVVS</sequence>
<name>A0A222VL96_9PSEU</name>
<keyword evidence="2" id="KW-1185">Reference proteome</keyword>
<reference evidence="1 2" key="1">
    <citation type="submission" date="2016-10" db="EMBL/GenBank/DDBJ databases">
        <authorList>
            <person name="de Groot N.N."/>
        </authorList>
    </citation>
    <scope>NUCLEOTIDE SEQUENCE [LARGE SCALE GENOMIC DNA]</scope>
    <source>
        <strain evidence="1 2">CGMCC 4.5506</strain>
    </source>
</reference>
<organism evidence="1 2">
    <name type="scientific">Prauserella marina</name>
    <dbReference type="NCBI Taxonomy" id="530584"/>
    <lineage>
        <taxon>Bacteria</taxon>
        <taxon>Bacillati</taxon>
        <taxon>Actinomycetota</taxon>
        <taxon>Actinomycetes</taxon>
        <taxon>Pseudonocardiales</taxon>
        <taxon>Pseudonocardiaceae</taxon>
        <taxon>Prauserella</taxon>
    </lineage>
</organism>
<evidence type="ECO:0000313" key="1">
    <source>
        <dbReference type="EMBL" id="SDC49603.1"/>
    </source>
</evidence>
<dbReference type="OrthoDB" id="3554985at2"/>
<dbReference type="KEGG" id="pmad:BAY61_06575"/>